<gene>
    <name evidence="4" type="ORF">PSON_ATCC_30995.1.T1370048</name>
</gene>
<dbReference type="GO" id="GO:0008270">
    <property type="term" value="F:zinc ion binding"/>
    <property type="evidence" value="ECO:0007669"/>
    <property type="project" value="UniProtKB-KW"/>
</dbReference>
<keyword evidence="1" id="KW-0863">Zinc-finger</keyword>
<comment type="caution">
    <text evidence="4">The sequence shown here is derived from an EMBL/GenBank/DDBJ whole genome shotgun (WGS) entry which is preliminary data.</text>
</comment>
<name>A0A8S1R4F9_9CILI</name>
<dbReference type="InterPro" id="IPR001841">
    <property type="entry name" value="Znf_RING"/>
</dbReference>
<dbReference type="Proteomes" id="UP000692954">
    <property type="component" value="Unassembled WGS sequence"/>
</dbReference>
<dbReference type="PANTHER" id="PTHR22765">
    <property type="entry name" value="RING FINGER AND PROTEASE ASSOCIATED DOMAIN-CONTAINING"/>
    <property type="match status" value="1"/>
</dbReference>
<reference evidence="4" key="1">
    <citation type="submission" date="2021-01" db="EMBL/GenBank/DDBJ databases">
        <authorList>
            <consortium name="Genoscope - CEA"/>
            <person name="William W."/>
        </authorList>
    </citation>
    <scope>NUCLEOTIDE SEQUENCE</scope>
</reference>
<keyword evidence="5" id="KW-1185">Reference proteome</keyword>
<dbReference type="PROSITE" id="PS50089">
    <property type="entry name" value="ZF_RING_2"/>
    <property type="match status" value="1"/>
</dbReference>
<dbReference type="Pfam" id="PF13639">
    <property type="entry name" value="zf-RING_2"/>
    <property type="match status" value="1"/>
</dbReference>
<feature type="transmembrane region" description="Helical" evidence="2">
    <location>
        <begin position="293"/>
        <end position="315"/>
    </location>
</feature>
<accession>A0A8S1R4F9</accession>
<evidence type="ECO:0000256" key="2">
    <source>
        <dbReference type="SAM" id="Phobius"/>
    </source>
</evidence>
<keyword evidence="2" id="KW-1133">Transmembrane helix</keyword>
<protein>
    <recommendedName>
        <fullName evidence="3">RING-type domain-containing protein</fullName>
    </recommendedName>
</protein>
<dbReference type="InterPro" id="IPR000742">
    <property type="entry name" value="EGF"/>
</dbReference>
<dbReference type="AlphaFoldDB" id="A0A8S1R4F9"/>
<organism evidence="4 5">
    <name type="scientific">Paramecium sonneborni</name>
    <dbReference type="NCBI Taxonomy" id="65129"/>
    <lineage>
        <taxon>Eukaryota</taxon>
        <taxon>Sar</taxon>
        <taxon>Alveolata</taxon>
        <taxon>Ciliophora</taxon>
        <taxon>Intramacronucleata</taxon>
        <taxon>Oligohymenophorea</taxon>
        <taxon>Peniculida</taxon>
        <taxon>Parameciidae</taxon>
        <taxon>Paramecium</taxon>
    </lineage>
</organism>
<feature type="domain" description="RING-type" evidence="3">
    <location>
        <begin position="339"/>
        <end position="389"/>
    </location>
</feature>
<evidence type="ECO:0000313" key="4">
    <source>
        <dbReference type="EMBL" id="CAD8122227.1"/>
    </source>
</evidence>
<dbReference type="PROSITE" id="PS01186">
    <property type="entry name" value="EGF_2"/>
    <property type="match status" value="1"/>
</dbReference>
<evidence type="ECO:0000313" key="5">
    <source>
        <dbReference type="Proteomes" id="UP000692954"/>
    </source>
</evidence>
<keyword evidence="2" id="KW-0812">Transmembrane</keyword>
<sequence length="393" mass="46810">MQIDICQQPWEHNFTQKKINQTLQLKVNKSEELRYVMIELFVLSKKHQVNLLLLQSYKEAPCYENNSSRKQIRFENADLYGKQQQKKYHYIILDQENKTEINQYLVILTNQTTSYKLVIKNLHSRPCPNNCTNNGICKDGICICKSGYLDGDCSEKGLLIPPFQQFKQKNIDQQFKYIYTQFNFTPGFKLSIKFSEQWQNKTDVRVQILISQQFNLPSNFNNTYDEIINVNKTLQYQIISNIDQIDNQRMQSVQNQSYFLVIKIISQKRAKCCLSIDFQELENIDDYEKIMKILLLFFLITLILFCFGIFGYICFRMKQQNENLYQSPNSDDLLNFKECPICLDNFEMDQLNSLIKLRCKHIFHSECLRIWRTYQITDNRLELICPCCRQLIE</sequence>
<dbReference type="EMBL" id="CAJJDN010000137">
    <property type="protein sequence ID" value="CAD8122227.1"/>
    <property type="molecule type" value="Genomic_DNA"/>
</dbReference>
<keyword evidence="2" id="KW-0472">Membrane</keyword>
<evidence type="ECO:0000256" key="1">
    <source>
        <dbReference type="PROSITE-ProRule" id="PRU00175"/>
    </source>
</evidence>
<dbReference type="SMART" id="SM00184">
    <property type="entry name" value="RING"/>
    <property type="match status" value="1"/>
</dbReference>
<dbReference type="InterPro" id="IPR051826">
    <property type="entry name" value="E3_ubiquitin-ligase_domain"/>
</dbReference>
<keyword evidence="1" id="KW-0862">Zinc</keyword>
<keyword evidence="1" id="KW-0479">Metal-binding</keyword>
<dbReference type="GO" id="GO:0061630">
    <property type="term" value="F:ubiquitin protein ligase activity"/>
    <property type="evidence" value="ECO:0007669"/>
    <property type="project" value="TreeGrafter"/>
</dbReference>
<proteinExistence type="predicted"/>
<evidence type="ECO:0000259" key="3">
    <source>
        <dbReference type="PROSITE" id="PS50089"/>
    </source>
</evidence>
<dbReference type="OrthoDB" id="8062037at2759"/>
<dbReference type="GO" id="GO:0006511">
    <property type="term" value="P:ubiquitin-dependent protein catabolic process"/>
    <property type="evidence" value="ECO:0007669"/>
    <property type="project" value="TreeGrafter"/>
</dbReference>